<organism evidence="2 3">
    <name type="scientific">Stylosanthes scabra</name>
    <dbReference type="NCBI Taxonomy" id="79078"/>
    <lineage>
        <taxon>Eukaryota</taxon>
        <taxon>Viridiplantae</taxon>
        <taxon>Streptophyta</taxon>
        <taxon>Embryophyta</taxon>
        <taxon>Tracheophyta</taxon>
        <taxon>Spermatophyta</taxon>
        <taxon>Magnoliopsida</taxon>
        <taxon>eudicotyledons</taxon>
        <taxon>Gunneridae</taxon>
        <taxon>Pentapetalae</taxon>
        <taxon>rosids</taxon>
        <taxon>fabids</taxon>
        <taxon>Fabales</taxon>
        <taxon>Fabaceae</taxon>
        <taxon>Papilionoideae</taxon>
        <taxon>50 kb inversion clade</taxon>
        <taxon>dalbergioids sensu lato</taxon>
        <taxon>Dalbergieae</taxon>
        <taxon>Pterocarpus clade</taxon>
        <taxon>Stylosanthes</taxon>
    </lineage>
</organism>
<name>A0ABU6Y6Y7_9FABA</name>
<accession>A0ABU6Y6Y7</accession>
<feature type="chain" id="PRO_5047534945" evidence="1">
    <location>
        <begin position="22"/>
        <end position="101"/>
    </location>
</feature>
<evidence type="ECO:0000256" key="1">
    <source>
        <dbReference type="SAM" id="SignalP"/>
    </source>
</evidence>
<comment type="caution">
    <text evidence="2">The sequence shown here is derived from an EMBL/GenBank/DDBJ whole genome shotgun (WGS) entry which is preliminary data.</text>
</comment>
<protein>
    <submittedName>
        <fullName evidence="2">Uncharacterized protein</fullName>
    </submittedName>
</protein>
<proteinExistence type="predicted"/>
<dbReference type="Proteomes" id="UP001341840">
    <property type="component" value="Unassembled WGS sequence"/>
</dbReference>
<sequence length="101" mass="11688">MTLLNTHMLFMHSMSFLGAGGDLEFEQSYGGRELMKNSFKYELFTLLDARIPHSWSSKVFLQPLTQSRMSFFQQSNMGDFKRLDVVPLLSTHTLISFCRNV</sequence>
<reference evidence="2 3" key="1">
    <citation type="journal article" date="2023" name="Plants (Basel)">
        <title>Bridging the Gap: Combining Genomics and Transcriptomics Approaches to Understand Stylosanthes scabra, an Orphan Legume from the Brazilian Caatinga.</title>
        <authorList>
            <person name="Ferreira-Neto J.R.C."/>
            <person name="da Silva M.D."/>
            <person name="Binneck E."/>
            <person name="de Melo N.F."/>
            <person name="da Silva R.H."/>
            <person name="de Melo A.L.T.M."/>
            <person name="Pandolfi V."/>
            <person name="Bustamante F.O."/>
            <person name="Brasileiro-Vidal A.C."/>
            <person name="Benko-Iseppon A.M."/>
        </authorList>
    </citation>
    <scope>NUCLEOTIDE SEQUENCE [LARGE SCALE GENOMIC DNA]</scope>
    <source>
        <tissue evidence="2">Leaves</tissue>
    </source>
</reference>
<evidence type="ECO:0000313" key="3">
    <source>
        <dbReference type="Proteomes" id="UP001341840"/>
    </source>
</evidence>
<keyword evidence="3" id="KW-1185">Reference proteome</keyword>
<feature type="signal peptide" evidence="1">
    <location>
        <begin position="1"/>
        <end position="21"/>
    </location>
</feature>
<keyword evidence="1" id="KW-0732">Signal</keyword>
<gene>
    <name evidence="2" type="ORF">PIB30_018518</name>
</gene>
<evidence type="ECO:0000313" key="2">
    <source>
        <dbReference type="EMBL" id="MED6205530.1"/>
    </source>
</evidence>
<dbReference type="EMBL" id="JASCZI010241711">
    <property type="protein sequence ID" value="MED6205530.1"/>
    <property type="molecule type" value="Genomic_DNA"/>
</dbReference>